<dbReference type="InterPro" id="IPR036366">
    <property type="entry name" value="PGBDSf"/>
</dbReference>
<evidence type="ECO:0000313" key="4">
    <source>
        <dbReference type="EMBL" id="KJL30215.1"/>
    </source>
</evidence>
<feature type="compositionally biased region" description="Acidic residues" evidence="1">
    <location>
        <begin position="190"/>
        <end position="200"/>
    </location>
</feature>
<comment type="caution">
    <text evidence="4">The sequence shown here is derived from an EMBL/GenBank/DDBJ whole genome shotgun (WGS) entry which is preliminary data.</text>
</comment>
<keyword evidence="2" id="KW-1133">Transmembrane helix</keyword>
<feature type="transmembrane region" description="Helical" evidence="2">
    <location>
        <begin position="15"/>
        <end position="36"/>
    </location>
</feature>
<dbReference type="SUPFAM" id="SSF47090">
    <property type="entry name" value="PGBD-like"/>
    <property type="match status" value="1"/>
</dbReference>
<dbReference type="Proteomes" id="UP000033640">
    <property type="component" value="Unassembled WGS sequence"/>
</dbReference>
<dbReference type="InterPro" id="IPR002477">
    <property type="entry name" value="Peptidoglycan-bd-like"/>
</dbReference>
<feature type="domain" description="Peptidoglycan binding-like" evidence="3">
    <location>
        <begin position="139"/>
        <end position="180"/>
    </location>
</feature>
<dbReference type="OrthoDB" id="3268648at2"/>
<keyword evidence="2" id="KW-0472">Membrane</keyword>
<evidence type="ECO:0000256" key="2">
    <source>
        <dbReference type="SAM" id="Phobius"/>
    </source>
</evidence>
<evidence type="ECO:0000256" key="1">
    <source>
        <dbReference type="SAM" id="MobiDB-lite"/>
    </source>
</evidence>
<dbReference type="Pfam" id="PF01471">
    <property type="entry name" value="PG_binding_1"/>
    <property type="match status" value="1"/>
</dbReference>
<accession>A0A0F0LD81</accession>
<sequence length="401" mass="41637">MTENKIPRGSRRSRWIIALTAFAVVVSIATGFWFAAQFQSTAQQEADAKAPDAAPIFADVIQGTLTGEASFTGDVGPSTQSPITVPPIADASFAVVTGHPLETGSTASSGQMLSEVNGRPLFGVQSAFSFYREMGLGDRGPDVKALQAALAGRGYSVAVDGRFGNETVRAVKQWYEDNGYEIATRNPSEINDDSVGDETETATPPEAYVPISEVVAIPTSSADVIRGLRVGQHLAVEGQPDFVLGSSDLVVTVTVPVTDLSDIAAGDAAEISVNGETVSGILGDILPTGEAPATNEAETDDAQLSEADEVTFTVIPQAALPASNGRARITVTTSVVAEDALIVPVLAVSDRGPDKNVLTKQQDDGTFLEVPVTVIGTLQGEVAVEPNEAGALKAGDRVRVG</sequence>
<feature type="region of interest" description="Disordered" evidence="1">
    <location>
        <begin position="184"/>
        <end position="203"/>
    </location>
</feature>
<protein>
    <submittedName>
        <fullName evidence="4">Putative peptidoglycan binding domain protein</fullName>
    </submittedName>
</protein>
<dbReference type="PATRIC" id="fig|82380.11.peg.996"/>
<keyword evidence="2" id="KW-0812">Transmembrane</keyword>
<proteinExistence type="predicted"/>
<dbReference type="InterPro" id="IPR036365">
    <property type="entry name" value="PGBD-like_sf"/>
</dbReference>
<reference evidence="4 5" key="1">
    <citation type="submission" date="2015-02" db="EMBL/GenBank/DDBJ databases">
        <title>Draft genome sequences of ten Microbacterium spp. with emphasis on heavy metal contaminated environments.</title>
        <authorList>
            <person name="Corretto E."/>
        </authorList>
    </citation>
    <scope>NUCLEOTIDE SEQUENCE [LARGE SCALE GENOMIC DNA]</scope>
    <source>
        <strain evidence="4 5">BEL4b</strain>
    </source>
</reference>
<evidence type="ECO:0000259" key="3">
    <source>
        <dbReference type="Pfam" id="PF01471"/>
    </source>
</evidence>
<organism evidence="4 5">
    <name type="scientific">Microbacterium oxydans</name>
    <dbReference type="NCBI Taxonomy" id="82380"/>
    <lineage>
        <taxon>Bacteria</taxon>
        <taxon>Bacillati</taxon>
        <taxon>Actinomycetota</taxon>
        <taxon>Actinomycetes</taxon>
        <taxon>Micrococcales</taxon>
        <taxon>Microbacteriaceae</taxon>
        <taxon>Microbacterium</taxon>
    </lineage>
</organism>
<dbReference type="Gene3D" id="1.10.101.10">
    <property type="entry name" value="PGBD-like superfamily/PGBD"/>
    <property type="match status" value="1"/>
</dbReference>
<name>A0A0F0LD81_9MICO</name>
<dbReference type="AlphaFoldDB" id="A0A0F0LD81"/>
<dbReference type="EMBL" id="JYIW01000020">
    <property type="protein sequence ID" value="KJL30215.1"/>
    <property type="molecule type" value="Genomic_DNA"/>
</dbReference>
<gene>
    <name evidence="4" type="ORF">RS83_00965</name>
</gene>
<evidence type="ECO:0000313" key="5">
    <source>
        <dbReference type="Proteomes" id="UP000033640"/>
    </source>
</evidence>
<dbReference type="RefSeq" id="WP_082071525.1">
    <property type="nucleotide sequence ID" value="NZ_JYIW01000020.1"/>
</dbReference>